<evidence type="ECO:0000313" key="6">
    <source>
        <dbReference type="Proteomes" id="UP000604046"/>
    </source>
</evidence>
<dbReference type="Proteomes" id="UP000604046">
    <property type="component" value="Unassembled WGS sequence"/>
</dbReference>
<dbReference type="AlphaFoldDB" id="A0A812Q108"/>
<dbReference type="Pfam" id="PF12796">
    <property type="entry name" value="Ank_2"/>
    <property type="match status" value="1"/>
</dbReference>
<keyword evidence="2 3" id="KW-0040">ANK repeat</keyword>
<proteinExistence type="predicted"/>
<dbReference type="EMBL" id="CAJNDS010002193">
    <property type="protein sequence ID" value="CAE7366960.1"/>
    <property type="molecule type" value="Genomic_DNA"/>
</dbReference>
<name>A0A812Q108_9DINO</name>
<dbReference type="PROSITE" id="PS50088">
    <property type="entry name" value="ANK_REPEAT"/>
    <property type="match status" value="3"/>
</dbReference>
<dbReference type="InterPro" id="IPR036770">
    <property type="entry name" value="Ankyrin_rpt-contain_sf"/>
</dbReference>
<dbReference type="Pfam" id="PF13637">
    <property type="entry name" value="Ank_4"/>
    <property type="match status" value="1"/>
</dbReference>
<keyword evidence="1" id="KW-0677">Repeat</keyword>
<dbReference type="PANTHER" id="PTHR24171:SF8">
    <property type="entry name" value="BRCA1-ASSOCIATED RING DOMAIN PROTEIN 1"/>
    <property type="match status" value="1"/>
</dbReference>
<evidence type="ECO:0000256" key="1">
    <source>
        <dbReference type="ARBA" id="ARBA00022737"/>
    </source>
</evidence>
<reference evidence="5" key="1">
    <citation type="submission" date="2021-02" db="EMBL/GenBank/DDBJ databases">
        <authorList>
            <person name="Dougan E. K."/>
            <person name="Rhodes N."/>
            <person name="Thang M."/>
            <person name="Chan C."/>
        </authorList>
    </citation>
    <scope>NUCLEOTIDE SEQUENCE</scope>
</reference>
<dbReference type="GO" id="GO:0085020">
    <property type="term" value="P:protein K6-linked ubiquitination"/>
    <property type="evidence" value="ECO:0007669"/>
    <property type="project" value="TreeGrafter"/>
</dbReference>
<accession>A0A812Q108</accession>
<evidence type="ECO:0000256" key="3">
    <source>
        <dbReference type="PROSITE-ProRule" id="PRU00023"/>
    </source>
</evidence>
<feature type="region of interest" description="Disordered" evidence="4">
    <location>
        <begin position="228"/>
        <end position="248"/>
    </location>
</feature>
<evidence type="ECO:0000313" key="5">
    <source>
        <dbReference type="EMBL" id="CAE7366960.1"/>
    </source>
</evidence>
<dbReference type="SMART" id="SM00248">
    <property type="entry name" value="ANK"/>
    <property type="match status" value="5"/>
</dbReference>
<feature type="repeat" description="ANK" evidence="3">
    <location>
        <begin position="168"/>
        <end position="200"/>
    </location>
</feature>
<dbReference type="SUPFAM" id="SSF48403">
    <property type="entry name" value="Ankyrin repeat"/>
    <property type="match status" value="1"/>
</dbReference>
<sequence length="248" mass="26272">MLRIRMLSGEEVSMPLEEVSCVREAKRRLHHVHGLLLLHGTNLDDADELGSPLELHLVLLSFAGTSQTQANDLVAAARAGSVDKVEAMLRLPQDPNLADEDDRRPILEASGGGHVEVVRLLVEAGADKDVPDVDGCTALSLAAAEVGCIEVVRLLVEAGADKDLADNNGNRALMWAAIRGNTEVAHLLVEAGADKDLASNGGYTALMSAAAIGHRKLVRLLEEAPESAPFVSGTGRTDSAASKRRRIS</sequence>
<dbReference type="Gene3D" id="1.25.40.20">
    <property type="entry name" value="Ankyrin repeat-containing domain"/>
    <property type="match status" value="2"/>
</dbReference>
<evidence type="ECO:0000256" key="2">
    <source>
        <dbReference type="ARBA" id="ARBA00023043"/>
    </source>
</evidence>
<keyword evidence="6" id="KW-1185">Reference proteome</keyword>
<dbReference type="PANTHER" id="PTHR24171">
    <property type="entry name" value="ANKYRIN REPEAT DOMAIN-CONTAINING PROTEIN 39-RELATED"/>
    <property type="match status" value="1"/>
</dbReference>
<organism evidence="5 6">
    <name type="scientific">Symbiodinium natans</name>
    <dbReference type="NCBI Taxonomy" id="878477"/>
    <lineage>
        <taxon>Eukaryota</taxon>
        <taxon>Sar</taxon>
        <taxon>Alveolata</taxon>
        <taxon>Dinophyceae</taxon>
        <taxon>Suessiales</taxon>
        <taxon>Symbiodiniaceae</taxon>
        <taxon>Symbiodinium</taxon>
    </lineage>
</organism>
<evidence type="ECO:0000256" key="4">
    <source>
        <dbReference type="SAM" id="MobiDB-lite"/>
    </source>
</evidence>
<dbReference type="PROSITE" id="PS50297">
    <property type="entry name" value="ANK_REP_REGION"/>
    <property type="match status" value="3"/>
</dbReference>
<feature type="repeat" description="ANK" evidence="3">
    <location>
        <begin position="134"/>
        <end position="167"/>
    </location>
</feature>
<protein>
    <submittedName>
        <fullName evidence="5">Uncharacterized protein</fullName>
    </submittedName>
</protein>
<dbReference type="InterPro" id="IPR002110">
    <property type="entry name" value="Ankyrin_rpt"/>
</dbReference>
<comment type="caution">
    <text evidence="5">The sequence shown here is derived from an EMBL/GenBank/DDBJ whole genome shotgun (WGS) entry which is preliminary data.</text>
</comment>
<dbReference type="OrthoDB" id="10264606at2759"/>
<dbReference type="GO" id="GO:0004842">
    <property type="term" value="F:ubiquitin-protein transferase activity"/>
    <property type="evidence" value="ECO:0007669"/>
    <property type="project" value="TreeGrafter"/>
</dbReference>
<gene>
    <name evidence="5" type="ORF">SNAT2548_LOCUS19939</name>
</gene>
<feature type="repeat" description="ANK" evidence="3">
    <location>
        <begin position="101"/>
        <end position="133"/>
    </location>
</feature>